<sequence>MAPKKAEQQVAESSSKDARTARRERRNDPETKVAPVLAKEPSKKKLKTEQVKPAPSKEAEEVKPAPAAKAEEDPEDQNKGSTVVIEHCKQCNRFKVRAHQVKAGLEDGVPGINVVINPEKPRRGCFEIRKEGGETFISLLDLKRPFKLMTDLVMEDVIADIVGKIKSAPVA</sequence>
<feature type="compositionally biased region" description="Basic and acidic residues" evidence="2">
    <location>
        <begin position="14"/>
        <end position="31"/>
    </location>
</feature>
<dbReference type="AlphaFoldDB" id="A0AAD4T050"/>
<evidence type="ECO:0000313" key="3">
    <source>
        <dbReference type="EMBL" id="KAI3932579.1"/>
    </source>
</evidence>
<proteinExistence type="predicted"/>
<organism evidence="3 4">
    <name type="scientific">Papaver atlanticum</name>
    <dbReference type="NCBI Taxonomy" id="357466"/>
    <lineage>
        <taxon>Eukaryota</taxon>
        <taxon>Viridiplantae</taxon>
        <taxon>Streptophyta</taxon>
        <taxon>Embryophyta</taxon>
        <taxon>Tracheophyta</taxon>
        <taxon>Spermatophyta</taxon>
        <taxon>Magnoliopsida</taxon>
        <taxon>Ranunculales</taxon>
        <taxon>Papaveraceae</taxon>
        <taxon>Papaveroideae</taxon>
        <taxon>Papaver</taxon>
    </lineage>
</organism>
<feature type="region of interest" description="Disordered" evidence="2">
    <location>
        <begin position="1"/>
        <end position="81"/>
    </location>
</feature>
<name>A0AAD4T050_9MAGN</name>
<dbReference type="InterPro" id="IPR052674">
    <property type="entry name" value="SelWTH-like"/>
</dbReference>
<dbReference type="GO" id="GO:0005794">
    <property type="term" value="C:Golgi apparatus"/>
    <property type="evidence" value="ECO:0007669"/>
    <property type="project" value="TreeGrafter"/>
</dbReference>
<gene>
    <name evidence="3" type="ORF">MKW98_012550</name>
</gene>
<evidence type="ECO:0000256" key="2">
    <source>
        <dbReference type="SAM" id="MobiDB-lite"/>
    </source>
</evidence>
<evidence type="ECO:0008006" key="5">
    <source>
        <dbReference type="Google" id="ProtNLM"/>
    </source>
</evidence>
<dbReference type="InterPro" id="IPR036249">
    <property type="entry name" value="Thioredoxin-like_sf"/>
</dbReference>
<accession>A0AAD4T050</accession>
<dbReference type="Proteomes" id="UP001202328">
    <property type="component" value="Unassembled WGS sequence"/>
</dbReference>
<dbReference type="SUPFAM" id="SSF52833">
    <property type="entry name" value="Thioredoxin-like"/>
    <property type="match status" value="1"/>
</dbReference>
<feature type="compositionally biased region" description="Basic and acidic residues" evidence="2">
    <location>
        <begin position="40"/>
        <end position="63"/>
    </location>
</feature>
<dbReference type="FunFam" id="3.40.30.10:FF:000361">
    <property type="entry name" value="Selenium binding protein"/>
    <property type="match status" value="1"/>
</dbReference>
<dbReference type="PANTHER" id="PTHR33638">
    <property type="entry name" value="SELENOPROTEIN H"/>
    <property type="match status" value="1"/>
</dbReference>
<evidence type="ECO:0000313" key="4">
    <source>
        <dbReference type="Proteomes" id="UP001202328"/>
    </source>
</evidence>
<dbReference type="Gene3D" id="3.40.30.10">
    <property type="entry name" value="Glutaredoxin"/>
    <property type="match status" value="1"/>
</dbReference>
<evidence type="ECO:0000256" key="1">
    <source>
        <dbReference type="ARBA" id="ARBA00023284"/>
    </source>
</evidence>
<reference evidence="3" key="1">
    <citation type="submission" date="2022-04" db="EMBL/GenBank/DDBJ databases">
        <title>A functionally conserved STORR gene fusion in Papaver species that diverged 16.8 million years ago.</title>
        <authorList>
            <person name="Catania T."/>
        </authorList>
    </citation>
    <scope>NUCLEOTIDE SEQUENCE</scope>
    <source>
        <strain evidence="3">S-188037</strain>
    </source>
</reference>
<protein>
    <recommendedName>
        <fullName evidence="5">Selenoprotein H</fullName>
    </recommendedName>
</protein>
<comment type="caution">
    <text evidence="3">The sequence shown here is derived from an EMBL/GenBank/DDBJ whole genome shotgun (WGS) entry which is preliminary data.</text>
</comment>
<dbReference type="InterPro" id="IPR011893">
    <property type="entry name" value="Selenoprotein_Rdx-typ"/>
</dbReference>
<keyword evidence="1" id="KW-0676">Redox-active center</keyword>
<dbReference type="PANTHER" id="PTHR33638:SF1">
    <property type="entry name" value="SELENOPROTEIN H"/>
    <property type="match status" value="1"/>
</dbReference>
<dbReference type="NCBIfam" id="TIGR02174">
    <property type="entry name" value="CXXU_selWTH"/>
    <property type="match status" value="1"/>
</dbReference>
<keyword evidence="4" id="KW-1185">Reference proteome</keyword>
<dbReference type="EMBL" id="JAJJMB010006998">
    <property type="protein sequence ID" value="KAI3932579.1"/>
    <property type="molecule type" value="Genomic_DNA"/>
</dbReference>